<dbReference type="OrthoDB" id="10298190at2759"/>
<sequence length="99" mass="10989">MWRTTGAGERRSRLQASRDGKSEVWSVRRACAERKALTESLKGCEAVALPPRGGNSKKSGRSLQILLFLTLCNAISLSSFTPNTISSFFLKIFFFLFAI</sequence>
<organism evidence="3 4">
    <name type="scientific">Trema orientale</name>
    <name type="common">Charcoal tree</name>
    <name type="synonym">Celtis orientalis</name>
    <dbReference type="NCBI Taxonomy" id="63057"/>
    <lineage>
        <taxon>Eukaryota</taxon>
        <taxon>Viridiplantae</taxon>
        <taxon>Streptophyta</taxon>
        <taxon>Embryophyta</taxon>
        <taxon>Tracheophyta</taxon>
        <taxon>Spermatophyta</taxon>
        <taxon>Magnoliopsida</taxon>
        <taxon>eudicotyledons</taxon>
        <taxon>Gunneridae</taxon>
        <taxon>Pentapetalae</taxon>
        <taxon>rosids</taxon>
        <taxon>fabids</taxon>
        <taxon>Rosales</taxon>
        <taxon>Cannabaceae</taxon>
        <taxon>Trema</taxon>
    </lineage>
</organism>
<dbReference type="InParanoid" id="A0A2P5FBH4"/>
<gene>
    <name evidence="3" type="ORF">TorRG33x02_090320</name>
</gene>
<accession>A0A2P5FBH4</accession>
<feature type="transmembrane region" description="Helical" evidence="2">
    <location>
        <begin position="65"/>
        <end position="98"/>
    </location>
</feature>
<protein>
    <recommendedName>
        <fullName evidence="5">Transmembrane protein</fullName>
    </recommendedName>
</protein>
<keyword evidence="4" id="KW-1185">Reference proteome</keyword>
<reference evidence="4" key="1">
    <citation type="submission" date="2016-06" db="EMBL/GenBank/DDBJ databases">
        <title>Parallel loss of symbiosis genes in relatives of nitrogen-fixing non-legume Parasponia.</title>
        <authorList>
            <person name="Van Velzen R."/>
            <person name="Holmer R."/>
            <person name="Bu F."/>
            <person name="Rutten L."/>
            <person name="Van Zeijl A."/>
            <person name="Liu W."/>
            <person name="Santuari L."/>
            <person name="Cao Q."/>
            <person name="Sharma T."/>
            <person name="Shen D."/>
            <person name="Roswanjaya Y."/>
            <person name="Wardhani T."/>
            <person name="Kalhor M.S."/>
            <person name="Jansen J."/>
            <person name="Van den Hoogen J."/>
            <person name="Gungor B."/>
            <person name="Hartog M."/>
            <person name="Hontelez J."/>
            <person name="Verver J."/>
            <person name="Yang W.-C."/>
            <person name="Schijlen E."/>
            <person name="Repin R."/>
            <person name="Schilthuizen M."/>
            <person name="Schranz E."/>
            <person name="Heidstra R."/>
            <person name="Miyata K."/>
            <person name="Fedorova E."/>
            <person name="Kohlen W."/>
            <person name="Bisseling T."/>
            <person name="Smit S."/>
            <person name="Geurts R."/>
        </authorList>
    </citation>
    <scope>NUCLEOTIDE SEQUENCE [LARGE SCALE GENOMIC DNA]</scope>
    <source>
        <strain evidence="4">cv. RG33-2</strain>
    </source>
</reference>
<evidence type="ECO:0000313" key="3">
    <source>
        <dbReference type="EMBL" id="PON95140.1"/>
    </source>
</evidence>
<name>A0A2P5FBH4_TREOI</name>
<evidence type="ECO:0000256" key="2">
    <source>
        <dbReference type="SAM" id="Phobius"/>
    </source>
</evidence>
<proteinExistence type="predicted"/>
<feature type="region of interest" description="Disordered" evidence="1">
    <location>
        <begin position="1"/>
        <end position="21"/>
    </location>
</feature>
<evidence type="ECO:0000256" key="1">
    <source>
        <dbReference type="SAM" id="MobiDB-lite"/>
    </source>
</evidence>
<keyword evidence="2" id="KW-1133">Transmembrane helix</keyword>
<comment type="caution">
    <text evidence="3">The sequence shown here is derived from an EMBL/GenBank/DDBJ whole genome shotgun (WGS) entry which is preliminary data.</text>
</comment>
<keyword evidence="2" id="KW-0812">Transmembrane</keyword>
<feature type="compositionally biased region" description="Basic and acidic residues" evidence="1">
    <location>
        <begin position="8"/>
        <end position="21"/>
    </location>
</feature>
<dbReference type="EMBL" id="JXTC01000046">
    <property type="protein sequence ID" value="PON95140.1"/>
    <property type="molecule type" value="Genomic_DNA"/>
</dbReference>
<evidence type="ECO:0008006" key="5">
    <source>
        <dbReference type="Google" id="ProtNLM"/>
    </source>
</evidence>
<dbReference type="AlphaFoldDB" id="A0A2P5FBH4"/>
<keyword evidence="2" id="KW-0472">Membrane</keyword>
<dbReference type="Proteomes" id="UP000237000">
    <property type="component" value="Unassembled WGS sequence"/>
</dbReference>
<evidence type="ECO:0000313" key="4">
    <source>
        <dbReference type="Proteomes" id="UP000237000"/>
    </source>
</evidence>